<evidence type="ECO:0000256" key="3">
    <source>
        <dbReference type="ARBA" id="ARBA00020256"/>
    </source>
</evidence>
<evidence type="ECO:0000256" key="2">
    <source>
        <dbReference type="ARBA" id="ARBA00005619"/>
    </source>
</evidence>
<keyword evidence="10" id="KW-0675">Receptor</keyword>
<evidence type="ECO:0000256" key="6">
    <source>
        <dbReference type="ARBA" id="ARBA00022824"/>
    </source>
</evidence>
<gene>
    <name evidence="12" type="ORF">CANTEDRAFT_104882</name>
</gene>
<dbReference type="eggNOG" id="KOG0090">
    <property type="taxonomic scope" value="Eukaryota"/>
</dbReference>
<name>G3B4D9_CANTC</name>
<keyword evidence="7 11" id="KW-1133">Transmembrane helix</keyword>
<dbReference type="GeneID" id="18245760"/>
<evidence type="ECO:0000256" key="8">
    <source>
        <dbReference type="ARBA" id="ARBA00023134"/>
    </source>
</evidence>
<dbReference type="GO" id="GO:0005525">
    <property type="term" value="F:GTP binding"/>
    <property type="evidence" value="ECO:0007669"/>
    <property type="project" value="UniProtKB-KW"/>
</dbReference>
<comment type="similarity">
    <text evidence="2">Belongs to the SRP receptor beta subunit family.</text>
</comment>
<keyword evidence="13" id="KW-1185">Reference proteome</keyword>
<evidence type="ECO:0000256" key="5">
    <source>
        <dbReference type="ARBA" id="ARBA00022741"/>
    </source>
</evidence>
<dbReference type="AlphaFoldDB" id="G3B4D9"/>
<dbReference type="InterPro" id="IPR019009">
    <property type="entry name" value="SRP_receptor_beta_su"/>
</dbReference>
<organism evidence="13">
    <name type="scientific">Candida tenuis (strain ATCC 10573 / BCRC 21748 / CBS 615 / JCM 9827 / NBRC 10315 / NRRL Y-1498 / VKM Y-70)</name>
    <name type="common">Yeast</name>
    <name type="synonym">Yamadazyma tenuis</name>
    <dbReference type="NCBI Taxonomy" id="590646"/>
    <lineage>
        <taxon>Eukaryota</taxon>
        <taxon>Fungi</taxon>
        <taxon>Dikarya</taxon>
        <taxon>Ascomycota</taxon>
        <taxon>Saccharomycotina</taxon>
        <taxon>Pichiomycetes</taxon>
        <taxon>Debaryomycetaceae</taxon>
        <taxon>Yamadazyma</taxon>
    </lineage>
</organism>
<protein>
    <recommendedName>
        <fullName evidence="3">Signal recognition particle receptor subunit beta</fullName>
    </recommendedName>
</protein>
<dbReference type="InterPro" id="IPR027417">
    <property type="entry name" value="P-loop_NTPase"/>
</dbReference>
<keyword evidence="5" id="KW-0547">Nucleotide-binding</keyword>
<accession>G3B4D9</accession>
<feature type="transmembrane region" description="Helical" evidence="11">
    <location>
        <begin position="6"/>
        <end position="24"/>
    </location>
</feature>
<sequence length="236" mass="26926">MDKIQITLLSIILGLFSIIVVYYIQNFELKSTKKNTFLIIGCNNSGKTLLFNKLTQKPITSTVSSLEANYGTIHLPLSQASIGKPFQLIDYPGYLKYENVFRSLVSEINLKGVIFVVDSEISSFNKQINLICVKLFRMLTITESVPNGVDYLMAVNKTDLFNSLPISKIKSSLEAEMNKVIESELKNNEDDLTFWLDYMPFSFERTNGNIEFKTGSVLKDKYSDWTNWLDERVVNP</sequence>
<dbReference type="HOGENOM" id="CLU_091084_0_0_1"/>
<keyword evidence="6" id="KW-0256">Endoplasmic reticulum</keyword>
<keyword evidence="9 11" id="KW-0472">Membrane</keyword>
<keyword evidence="8" id="KW-0342">GTP-binding</keyword>
<proteinExistence type="inferred from homology"/>
<dbReference type="OrthoDB" id="1721239at2759"/>
<dbReference type="STRING" id="590646.G3B4D9"/>
<dbReference type="EMBL" id="GL996521">
    <property type="protein sequence ID" value="EGV63800.1"/>
    <property type="molecule type" value="Genomic_DNA"/>
</dbReference>
<dbReference type="GO" id="GO:0005789">
    <property type="term" value="C:endoplasmic reticulum membrane"/>
    <property type="evidence" value="ECO:0007669"/>
    <property type="project" value="UniProtKB-SubCell"/>
</dbReference>
<evidence type="ECO:0000256" key="1">
    <source>
        <dbReference type="ARBA" id="ARBA00004389"/>
    </source>
</evidence>
<evidence type="ECO:0000256" key="9">
    <source>
        <dbReference type="ARBA" id="ARBA00023136"/>
    </source>
</evidence>
<keyword evidence="4 11" id="KW-0812">Transmembrane</keyword>
<dbReference type="KEGG" id="cten:18245760"/>
<dbReference type="Proteomes" id="UP000000707">
    <property type="component" value="Unassembled WGS sequence"/>
</dbReference>
<dbReference type="SUPFAM" id="SSF52540">
    <property type="entry name" value="P-loop containing nucleoside triphosphate hydrolases"/>
    <property type="match status" value="1"/>
</dbReference>
<dbReference type="Gene3D" id="3.40.50.300">
    <property type="entry name" value="P-loop containing nucleotide triphosphate hydrolases"/>
    <property type="match status" value="1"/>
</dbReference>
<evidence type="ECO:0000313" key="13">
    <source>
        <dbReference type="Proteomes" id="UP000000707"/>
    </source>
</evidence>
<evidence type="ECO:0000256" key="4">
    <source>
        <dbReference type="ARBA" id="ARBA00022692"/>
    </source>
</evidence>
<evidence type="ECO:0000313" key="12">
    <source>
        <dbReference type="EMBL" id="EGV63800.1"/>
    </source>
</evidence>
<comment type="subcellular location">
    <subcellularLocation>
        <location evidence="1">Endoplasmic reticulum membrane</location>
        <topology evidence="1">Single-pass membrane protein</topology>
    </subcellularLocation>
</comment>
<evidence type="ECO:0000256" key="10">
    <source>
        <dbReference type="ARBA" id="ARBA00023170"/>
    </source>
</evidence>
<dbReference type="Pfam" id="PF09439">
    <property type="entry name" value="SRPRB"/>
    <property type="match status" value="1"/>
</dbReference>
<evidence type="ECO:0000256" key="11">
    <source>
        <dbReference type="SAM" id="Phobius"/>
    </source>
</evidence>
<reference evidence="12 13" key="1">
    <citation type="journal article" date="2011" name="Proc. Natl. Acad. Sci. U.S.A.">
        <title>Comparative genomics of xylose-fermenting fungi for enhanced biofuel production.</title>
        <authorList>
            <person name="Wohlbach D.J."/>
            <person name="Kuo A."/>
            <person name="Sato T.K."/>
            <person name="Potts K.M."/>
            <person name="Salamov A.A."/>
            <person name="LaButti K.M."/>
            <person name="Sun H."/>
            <person name="Clum A."/>
            <person name="Pangilinan J.L."/>
            <person name="Lindquist E.A."/>
            <person name="Lucas S."/>
            <person name="Lapidus A."/>
            <person name="Jin M."/>
            <person name="Gunawan C."/>
            <person name="Balan V."/>
            <person name="Dale B.E."/>
            <person name="Jeffries T.W."/>
            <person name="Zinkel R."/>
            <person name="Barry K.W."/>
            <person name="Grigoriev I.V."/>
            <person name="Gasch A.P."/>
        </authorList>
    </citation>
    <scope>NUCLEOTIDE SEQUENCE [LARGE SCALE GENOMIC DNA]</scope>
    <source>
        <strain evidence="13">ATCC 10573 / BCRC 21748 / CBS 615 / JCM 9827 / NBRC 10315 / NRRL Y-1498 / VKM Y-70</strain>
    </source>
</reference>
<evidence type="ECO:0000256" key="7">
    <source>
        <dbReference type="ARBA" id="ARBA00022989"/>
    </source>
</evidence>